<evidence type="ECO:0000256" key="1">
    <source>
        <dbReference type="ARBA" id="ARBA00005953"/>
    </source>
</evidence>
<dbReference type="Proteomes" id="UP000676246">
    <property type="component" value="Unassembled WGS sequence"/>
</dbReference>
<dbReference type="CDD" id="cd00586">
    <property type="entry name" value="4HBT"/>
    <property type="match status" value="1"/>
</dbReference>
<accession>A0A941BJ25</accession>
<dbReference type="FunFam" id="3.10.129.10:FF:000004">
    <property type="entry name" value="Tol-pal system-associated acyl-CoA thioesterase"/>
    <property type="match status" value="1"/>
</dbReference>
<dbReference type="NCBIfam" id="TIGR00051">
    <property type="entry name" value="YbgC/FadM family acyl-CoA thioesterase"/>
    <property type="match status" value="1"/>
</dbReference>
<dbReference type="NCBIfam" id="TIGR02799">
    <property type="entry name" value="thio_ybgC"/>
    <property type="match status" value="1"/>
</dbReference>
<proteinExistence type="inferred from homology"/>
<sequence length="146" mass="16552">MSLAAAASTTVFEWPVRVYWEDTDAGGIVFYANYLKFMERARTEWLRAQGVEQQALAEREGALFVVTDARLRYLGSARLDDALQVSVEPQLIGRARLSFLQRCRLGEQLLCEGQITVACIDRAQHRPRRIPSDILARLQPQADLTE</sequence>
<dbReference type="InterPro" id="IPR006684">
    <property type="entry name" value="YbgC/YbaW"/>
</dbReference>
<dbReference type="Pfam" id="PF13279">
    <property type="entry name" value="4HBT_2"/>
    <property type="match status" value="1"/>
</dbReference>
<dbReference type="InterPro" id="IPR050563">
    <property type="entry name" value="4-hydroxybenzoyl-CoA_TE"/>
</dbReference>
<comment type="similarity">
    <text evidence="1">Belongs to the 4-hydroxybenzoyl-CoA thioesterase family.</text>
</comment>
<gene>
    <name evidence="3" type="primary">ybgC</name>
    <name evidence="3" type="ORF">KAK03_22980</name>
</gene>
<dbReference type="AlphaFoldDB" id="A0A941BJ25"/>
<comment type="caution">
    <text evidence="3">The sequence shown here is derived from an EMBL/GenBank/DDBJ whole genome shotgun (WGS) entry which is preliminary data.</text>
</comment>
<protein>
    <submittedName>
        <fullName evidence="3">Tol-pal system-associated acyl-CoA thioesterase</fullName>
    </submittedName>
</protein>
<name>A0A941BJ25_9BURK</name>
<dbReference type="PANTHER" id="PTHR31793">
    <property type="entry name" value="4-HYDROXYBENZOYL-COA THIOESTERASE FAMILY MEMBER"/>
    <property type="match status" value="1"/>
</dbReference>
<reference evidence="3 4" key="1">
    <citation type="submission" date="2021-04" db="EMBL/GenBank/DDBJ databases">
        <title>The genome sequence of Ideonella sp. 3Y2.</title>
        <authorList>
            <person name="Liu Y."/>
        </authorList>
    </citation>
    <scope>NUCLEOTIDE SEQUENCE [LARGE SCALE GENOMIC DNA]</scope>
    <source>
        <strain evidence="3 4">3Y2</strain>
    </source>
</reference>
<dbReference type="PIRSF" id="PIRSF003230">
    <property type="entry name" value="YbgC"/>
    <property type="match status" value="1"/>
</dbReference>
<dbReference type="GO" id="GO:0047617">
    <property type="term" value="F:fatty acyl-CoA hydrolase activity"/>
    <property type="evidence" value="ECO:0007669"/>
    <property type="project" value="TreeGrafter"/>
</dbReference>
<dbReference type="SUPFAM" id="SSF54637">
    <property type="entry name" value="Thioesterase/thiol ester dehydrase-isomerase"/>
    <property type="match status" value="1"/>
</dbReference>
<dbReference type="InterPro" id="IPR029069">
    <property type="entry name" value="HotDog_dom_sf"/>
</dbReference>
<dbReference type="RefSeq" id="WP_210857015.1">
    <property type="nucleotide sequence ID" value="NZ_JAGQDD010000027.1"/>
</dbReference>
<dbReference type="Gene3D" id="3.10.129.10">
    <property type="entry name" value="Hotdog Thioesterase"/>
    <property type="match status" value="1"/>
</dbReference>
<keyword evidence="2" id="KW-0378">Hydrolase</keyword>
<evidence type="ECO:0000313" key="4">
    <source>
        <dbReference type="Proteomes" id="UP000676246"/>
    </source>
</evidence>
<dbReference type="EMBL" id="JAGQDD010000027">
    <property type="protein sequence ID" value="MBQ0933348.1"/>
    <property type="molecule type" value="Genomic_DNA"/>
</dbReference>
<evidence type="ECO:0000256" key="2">
    <source>
        <dbReference type="ARBA" id="ARBA00022801"/>
    </source>
</evidence>
<organism evidence="3 4">
    <name type="scientific">Ideonella alba</name>
    <dbReference type="NCBI Taxonomy" id="2824118"/>
    <lineage>
        <taxon>Bacteria</taxon>
        <taxon>Pseudomonadati</taxon>
        <taxon>Pseudomonadota</taxon>
        <taxon>Betaproteobacteria</taxon>
        <taxon>Burkholderiales</taxon>
        <taxon>Sphaerotilaceae</taxon>
        <taxon>Ideonella</taxon>
    </lineage>
</organism>
<dbReference type="PANTHER" id="PTHR31793:SF37">
    <property type="entry name" value="ACYL-COA THIOESTER HYDROLASE YBGC"/>
    <property type="match status" value="1"/>
</dbReference>
<dbReference type="InterPro" id="IPR014166">
    <property type="entry name" value="Tol-Pal_acyl-CoA_thioesterase"/>
</dbReference>
<evidence type="ECO:0000313" key="3">
    <source>
        <dbReference type="EMBL" id="MBQ0933348.1"/>
    </source>
</evidence>
<keyword evidence="4" id="KW-1185">Reference proteome</keyword>